<sequence>MHQTTPARNLYYVREEMRGISSYMKNDSPQPLDCKAHPTYILGPYTLALNQDKGDAIA</sequence>
<dbReference type="EMBL" id="JBBNAG010000005">
    <property type="protein sequence ID" value="KAK9132003.1"/>
    <property type="molecule type" value="Genomic_DNA"/>
</dbReference>
<evidence type="ECO:0000313" key="2">
    <source>
        <dbReference type="Proteomes" id="UP001419268"/>
    </source>
</evidence>
<dbReference type="Proteomes" id="UP001419268">
    <property type="component" value="Unassembled WGS sequence"/>
</dbReference>
<reference evidence="1 2" key="1">
    <citation type="submission" date="2024-01" db="EMBL/GenBank/DDBJ databases">
        <title>Genome assemblies of Stephania.</title>
        <authorList>
            <person name="Yang L."/>
        </authorList>
    </citation>
    <scope>NUCLEOTIDE SEQUENCE [LARGE SCALE GENOMIC DNA]</scope>
    <source>
        <strain evidence="1">JXDWG</strain>
        <tissue evidence="1">Leaf</tissue>
    </source>
</reference>
<keyword evidence="2" id="KW-1185">Reference proteome</keyword>
<organism evidence="1 2">
    <name type="scientific">Stephania cephalantha</name>
    <dbReference type="NCBI Taxonomy" id="152367"/>
    <lineage>
        <taxon>Eukaryota</taxon>
        <taxon>Viridiplantae</taxon>
        <taxon>Streptophyta</taxon>
        <taxon>Embryophyta</taxon>
        <taxon>Tracheophyta</taxon>
        <taxon>Spermatophyta</taxon>
        <taxon>Magnoliopsida</taxon>
        <taxon>Ranunculales</taxon>
        <taxon>Menispermaceae</taxon>
        <taxon>Menispermoideae</taxon>
        <taxon>Cissampelideae</taxon>
        <taxon>Stephania</taxon>
    </lineage>
</organism>
<protein>
    <submittedName>
        <fullName evidence="1">Uncharacterized protein</fullName>
    </submittedName>
</protein>
<dbReference type="AlphaFoldDB" id="A0AAP0JFB8"/>
<gene>
    <name evidence="1" type="ORF">Scep_011531</name>
</gene>
<comment type="caution">
    <text evidence="1">The sequence shown here is derived from an EMBL/GenBank/DDBJ whole genome shotgun (WGS) entry which is preliminary data.</text>
</comment>
<evidence type="ECO:0000313" key="1">
    <source>
        <dbReference type="EMBL" id="KAK9132003.1"/>
    </source>
</evidence>
<proteinExistence type="predicted"/>
<name>A0AAP0JFB8_9MAGN</name>
<accession>A0AAP0JFB8</accession>